<keyword evidence="1" id="KW-0812">Transmembrane</keyword>
<protein>
    <submittedName>
        <fullName evidence="3">Exo-alpha-sialidase</fullName>
    </submittedName>
</protein>
<keyword evidence="1" id="KW-0472">Membrane</keyword>
<keyword evidence="1" id="KW-1133">Transmembrane helix</keyword>
<name>A0A934KF81_9BACT</name>
<dbReference type="Gene3D" id="2.120.10.10">
    <property type="match status" value="2"/>
</dbReference>
<evidence type="ECO:0000256" key="2">
    <source>
        <dbReference type="SAM" id="SignalP"/>
    </source>
</evidence>
<dbReference type="Proteomes" id="UP000614410">
    <property type="component" value="Unassembled WGS sequence"/>
</dbReference>
<gene>
    <name evidence="3" type="ORF">JF887_08075</name>
</gene>
<dbReference type="InterPro" id="IPR036278">
    <property type="entry name" value="Sialidase_sf"/>
</dbReference>
<keyword evidence="2" id="KW-0732">Signal</keyword>
<feature type="transmembrane region" description="Helical" evidence="1">
    <location>
        <begin position="506"/>
        <end position="525"/>
    </location>
</feature>
<organism evidence="3 4">
    <name type="scientific">Candidatus Amunia macphersoniae</name>
    <dbReference type="NCBI Taxonomy" id="3127014"/>
    <lineage>
        <taxon>Bacteria</taxon>
        <taxon>Bacillati</taxon>
        <taxon>Candidatus Dormiibacterota</taxon>
        <taxon>Candidatus Dormibacteria</taxon>
        <taxon>Candidatus Aeolococcales</taxon>
        <taxon>Candidatus Aeolococcaceae</taxon>
        <taxon>Candidatus Amunia</taxon>
    </lineage>
</organism>
<sequence length="549" mass="57798">MSRVLLTLATLSGALLATQMTASAAAGTVGSGVTSISAPVLVTVNGGQGFGDRPRNETSIAVDPTNPNTVLGSANDYIVGDSSCGVYWSRDGGRSWADSILPGHQFSVDATLPQPLPTGTGVSPQVHSRYDLSGDPGVGFDAQGNAYYVCLTANRPEDDGSIFASTALKGTFGFNRPVRIDTGFTPVLFNDKPSITVDPTVGKPSSGKVYVFYTKFLALTGTLILESQSSDQGRTFTQPRTITNLGQASASGTSAGVGPNGEVYVAYENDTKNLSGTGVSEIDVQVSRDGGASFSAPINAADDHPVSGQIQHGVGRDNSFPTLVVDSSATSPYSGRVYIAWTDAKDKHADIRFTSSTNGGASWAKPKKLNDDNPDNVAADHVFPGLAVAPDGFLAADWPIDQRDDPTKGFYHPYYTESLDGGTTFRPNVSLAPGQLSDPLNADFQGQFVGDYNGLTADNTAVHPLWVAAGLDQARDGKHEVLFTNIMPRGVTPVPVLSTLPTMSQLASSPLAYATLVAGAGLWLLTRRRRRRLPRTLAAPVERVGQLNR</sequence>
<dbReference type="Gene3D" id="2.130.10.10">
    <property type="entry name" value="YVTN repeat-like/Quinoprotein amine dehydrogenase"/>
    <property type="match status" value="1"/>
</dbReference>
<accession>A0A934KF81</accession>
<comment type="caution">
    <text evidence="3">The sequence shown here is derived from an EMBL/GenBank/DDBJ whole genome shotgun (WGS) entry which is preliminary data.</text>
</comment>
<dbReference type="InterPro" id="IPR015943">
    <property type="entry name" value="WD40/YVTN_repeat-like_dom_sf"/>
</dbReference>
<dbReference type="CDD" id="cd15482">
    <property type="entry name" value="Sialidase_non-viral"/>
    <property type="match status" value="1"/>
</dbReference>
<feature type="chain" id="PRO_5037389446" evidence="2">
    <location>
        <begin position="25"/>
        <end position="549"/>
    </location>
</feature>
<dbReference type="SUPFAM" id="SSF50939">
    <property type="entry name" value="Sialidases"/>
    <property type="match status" value="2"/>
</dbReference>
<dbReference type="EMBL" id="JAEKNN010000039">
    <property type="protein sequence ID" value="MBJ7609374.1"/>
    <property type="molecule type" value="Genomic_DNA"/>
</dbReference>
<evidence type="ECO:0000256" key="1">
    <source>
        <dbReference type="SAM" id="Phobius"/>
    </source>
</evidence>
<feature type="signal peptide" evidence="2">
    <location>
        <begin position="1"/>
        <end position="24"/>
    </location>
</feature>
<reference evidence="3 4" key="1">
    <citation type="submission" date="2020-10" db="EMBL/GenBank/DDBJ databases">
        <title>Ca. Dormibacterota MAGs.</title>
        <authorList>
            <person name="Montgomery K."/>
        </authorList>
    </citation>
    <scope>NUCLEOTIDE SEQUENCE [LARGE SCALE GENOMIC DNA]</scope>
    <source>
        <strain evidence="3">Mitchell_Peninsula_5</strain>
    </source>
</reference>
<proteinExistence type="predicted"/>
<evidence type="ECO:0000313" key="3">
    <source>
        <dbReference type="EMBL" id="MBJ7609374.1"/>
    </source>
</evidence>
<dbReference type="AlphaFoldDB" id="A0A934KF81"/>
<evidence type="ECO:0000313" key="4">
    <source>
        <dbReference type="Proteomes" id="UP000614410"/>
    </source>
</evidence>